<proteinExistence type="predicted"/>
<dbReference type="GeneID" id="99684758"/>
<dbReference type="Pfam" id="PF04364">
    <property type="entry name" value="DNA_pol3_chi"/>
    <property type="match status" value="1"/>
</dbReference>
<sequence>MAEVVFHTGIAEPLGFACRMLRKACRQGARVVVTAPGPALAALDRALWTFDERDFVPHLRVSAANAGTAQAARTPIWLVDGEPPAEAPDILLNLGAEVPVSAARFVRVIEIVGDTPDEAGAARERWRTWKAHGMVPTHHSAANN</sequence>
<reference evidence="1 2" key="1">
    <citation type="submission" date="2019-03" db="EMBL/GenBank/DDBJ databases">
        <title>Genomic Encyclopedia of Type Strains, Phase IV (KMG-IV): sequencing the most valuable type-strain genomes for metagenomic binning, comparative biology and taxonomic classification.</title>
        <authorList>
            <person name="Goeker M."/>
        </authorList>
    </citation>
    <scope>NUCLEOTIDE SEQUENCE [LARGE SCALE GENOMIC DNA]</scope>
    <source>
        <strain evidence="1 2">DSM 1709</strain>
    </source>
</reference>
<accession>A0A4R2MNN2</accession>
<dbReference type="GO" id="GO:0003887">
    <property type="term" value="F:DNA-directed DNA polymerase activity"/>
    <property type="evidence" value="ECO:0007669"/>
    <property type="project" value="InterPro"/>
</dbReference>
<dbReference type="PANTHER" id="PTHR38767:SF1">
    <property type="entry name" value="DNA POLYMERASE III SUBUNIT CHI"/>
    <property type="match status" value="1"/>
</dbReference>
<dbReference type="OrthoDB" id="5297568at2"/>
<dbReference type="InterPro" id="IPR007459">
    <property type="entry name" value="DNA_pol3_chi"/>
</dbReference>
<dbReference type="InterPro" id="IPR036768">
    <property type="entry name" value="PolIII_chi_sf"/>
</dbReference>
<dbReference type="AlphaFoldDB" id="A0A4R2MNN2"/>
<organism evidence="1 2">
    <name type="scientific">Rubrivivax gelatinosus</name>
    <name type="common">Rhodocyclus gelatinosus</name>
    <name type="synonym">Rhodopseudomonas gelatinosa</name>
    <dbReference type="NCBI Taxonomy" id="28068"/>
    <lineage>
        <taxon>Bacteria</taxon>
        <taxon>Pseudomonadati</taxon>
        <taxon>Pseudomonadota</taxon>
        <taxon>Betaproteobacteria</taxon>
        <taxon>Burkholderiales</taxon>
        <taxon>Sphaerotilaceae</taxon>
        <taxon>Rubrivivax</taxon>
    </lineage>
</organism>
<evidence type="ECO:0000313" key="1">
    <source>
        <dbReference type="EMBL" id="TCP04696.1"/>
    </source>
</evidence>
<dbReference type="GO" id="GO:0032298">
    <property type="term" value="P:positive regulation of DNA-templated DNA replication initiation"/>
    <property type="evidence" value="ECO:0007669"/>
    <property type="project" value="TreeGrafter"/>
</dbReference>
<dbReference type="PANTHER" id="PTHR38767">
    <property type="entry name" value="DNA POLYMERASE III SUBUNIT CHI"/>
    <property type="match status" value="1"/>
</dbReference>
<dbReference type="GO" id="GO:0006260">
    <property type="term" value="P:DNA replication"/>
    <property type="evidence" value="ECO:0007669"/>
    <property type="project" value="InterPro"/>
</dbReference>
<dbReference type="SUPFAM" id="SSF102400">
    <property type="entry name" value="DNA polymerase III chi subunit"/>
    <property type="match status" value="1"/>
</dbReference>
<dbReference type="GO" id="GO:0003677">
    <property type="term" value="F:DNA binding"/>
    <property type="evidence" value="ECO:0007669"/>
    <property type="project" value="InterPro"/>
</dbReference>
<gene>
    <name evidence="1" type="ORF">EV684_102460</name>
</gene>
<dbReference type="EMBL" id="SLXD01000002">
    <property type="protein sequence ID" value="TCP04696.1"/>
    <property type="molecule type" value="Genomic_DNA"/>
</dbReference>
<evidence type="ECO:0000313" key="2">
    <source>
        <dbReference type="Proteomes" id="UP000295106"/>
    </source>
</evidence>
<comment type="caution">
    <text evidence="1">The sequence shown here is derived from an EMBL/GenBank/DDBJ whole genome shotgun (WGS) entry which is preliminary data.</text>
</comment>
<dbReference type="Gene3D" id="3.40.50.10110">
    <property type="entry name" value="DNA polymerase III subunit chi"/>
    <property type="match status" value="1"/>
</dbReference>
<dbReference type="Proteomes" id="UP000295106">
    <property type="component" value="Unassembled WGS sequence"/>
</dbReference>
<name>A0A4R2MNN2_RUBGE</name>
<dbReference type="RefSeq" id="WP_132645177.1">
    <property type="nucleotide sequence ID" value="NZ_CP181386.1"/>
</dbReference>
<protein>
    <submittedName>
        <fullName evidence="1">DNA polymerase III chi subunit</fullName>
    </submittedName>
</protein>